<keyword evidence="3" id="KW-0808">Transferase</keyword>
<feature type="domain" description="Acyltransferase 3" evidence="2">
    <location>
        <begin position="21"/>
        <end position="353"/>
    </location>
</feature>
<name>A0ABY6E2I3_9ACTN</name>
<accession>A0ABY6E2I3</accession>
<feature type="transmembrane region" description="Helical" evidence="1">
    <location>
        <begin position="102"/>
        <end position="122"/>
    </location>
</feature>
<dbReference type="GO" id="GO:0016746">
    <property type="term" value="F:acyltransferase activity"/>
    <property type="evidence" value="ECO:0007669"/>
    <property type="project" value="UniProtKB-KW"/>
</dbReference>
<feature type="transmembrane region" description="Helical" evidence="1">
    <location>
        <begin position="61"/>
        <end position="81"/>
    </location>
</feature>
<dbReference type="PANTHER" id="PTHR23028:SF53">
    <property type="entry name" value="ACYL_TRANSF_3 DOMAIN-CONTAINING PROTEIN"/>
    <property type="match status" value="1"/>
</dbReference>
<organism evidence="3 4">
    <name type="scientific">Streptomyces cynarae</name>
    <dbReference type="NCBI Taxonomy" id="2981134"/>
    <lineage>
        <taxon>Bacteria</taxon>
        <taxon>Bacillati</taxon>
        <taxon>Actinomycetota</taxon>
        <taxon>Actinomycetes</taxon>
        <taxon>Kitasatosporales</taxon>
        <taxon>Streptomycetaceae</taxon>
        <taxon>Streptomyces</taxon>
    </lineage>
</organism>
<keyword evidence="3" id="KW-0012">Acyltransferase</keyword>
<dbReference type="Proteomes" id="UP001061298">
    <property type="component" value="Chromosome"/>
</dbReference>
<feature type="transmembrane region" description="Helical" evidence="1">
    <location>
        <begin position="266"/>
        <end position="287"/>
    </location>
</feature>
<dbReference type="PANTHER" id="PTHR23028">
    <property type="entry name" value="ACETYLTRANSFERASE"/>
    <property type="match status" value="1"/>
</dbReference>
<keyword evidence="1" id="KW-1133">Transmembrane helix</keyword>
<dbReference type="InterPro" id="IPR050879">
    <property type="entry name" value="Acyltransferase_3"/>
</dbReference>
<sequence length="393" mass="43846">MARPQTRSGSPQAGARPAWLPGLNGMRLVAATLVFTFHFAFQFPFHDKWAADTYMTLFHRTGPIGVGFFFVLSGFILTLIAKPGEPARRFWRRRAVKVVPNHVVAWLIAAILMVWLGVSIRWQSAVPNLFLIHSWFPSSDTFFSMDFVSWSLSAEVFFYACFPLFRRAVAAIQPERLWWWAAGLVAATWAIPFVAELLPAKPMYFTIPTYRVWFIQMAPPVRALEFVLGMVMARIVMTGKWIRLPLWAAMTLLFGGYLLASNIAEPWSFVAATSGPIALVVAAGATADIEGTWSPFRSRVFVRGGELSFAFYLLHWLVLNFGHVALGATKSWGTAEAVGLGLFAFALSWGLAWLLNRCVEEPLMRRFARPRAKSEPAAVLDTAEEQPIAPVAG</sequence>
<evidence type="ECO:0000313" key="3">
    <source>
        <dbReference type="EMBL" id="UXY19476.1"/>
    </source>
</evidence>
<dbReference type="Pfam" id="PF01757">
    <property type="entry name" value="Acyl_transf_3"/>
    <property type="match status" value="1"/>
</dbReference>
<feature type="transmembrane region" description="Helical" evidence="1">
    <location>
        <begin position="244"/>
        <end position="260"/>
    </location>
</feature>
<evidence type="ECO:0000313" key="4">
    <source>
        <dbReference type="Proteomes" id="UP001061298"/>
    </source>
</evidence>
<evidence type="ECO:0000259" key="2">
    <source>
        <dbReference type="Pfam" id="PF01757"/>
    </source>
</evidence>
<feature type="transmembrane region" description="Helical" evidence="1">
    <location>
        <begin position="177"/>
        <end position="198"/>
    </location>
</feature>
<protein>
    <submittedName>
        <fullName evidence="3">Acyltransferase</fullName>
    </submittedName>
</protein>
<feature type="transmembrane region" description="Helical" evidence="1">
    <location>
        <begin position="210"/>
        <end position="232"/>
    </location>
</feature>
<gene>
    <name evidence="3" type="ORF">N8I84_12620</name>
</gene>
<feature type="transmembrane region" description="Helical" evidence="1">
    <location>
        <begin position="338"/>
        <end position="356"/>
    </location>
</feature>
<feature type="transmembrane region" description="Helical" evidence="1">
    <location>
        <begin position="21"/>
        <end position="41"/>
    </location>
</feature>
<evidence type="ECO:0000256" key="1">
    <source>
        <dbReference type="SAM" id="Phobius"/>
    </source>
</evidence>
<dbReference type="RefSeq" id="WP_263229611.1">
    <property type="nucleotide sequence ID" value="NZ_CP106793.1"/>
</dbReference>
<keyword evidence="4" id="KW-1185">Reference proteome</keyword>
<feature type="transmembrane region" description="Helical" evidence="1">
    <location>
        <begin position="307"/>
        <end position="326"/>
    </location>
</feature>
<feature type="transmembrane region" description="Helical" evidence="1">
    <location>
        <begin position="142"/>
        <end position="165"/>
    </location>
</feature>
<keyword evidence="1" id="KW-0472">Membrane</keyword>
<dbReference type="EMBL" id="CP106793">
    <property type="protein sequence ID" value="UXY19476.1"/>
    <property type="molecule type" value="Genomic_DNA"/>
</dbReference>
<keyword evidence="1" id="KW-0812">Transmembrane</keyword>
<dbReference type="InterPro" id="IPR002656">
    <property type="entry name" value="Acyl_transf_3_dom"/>
</dbReference>
<proteinExistence type="predicted"/>
<reference evidence="3" key="1">
    <citation type="submission" date="2022-10" db="EMBL/GenBank/DDBJ databases">
        <authorList>
            <person name="Mo P."/>
        </authorList>
    </citation>
    <scope>NUCLEOTIDE SEQUENCE</scope>
    <source>
        <strain evidence="3">HUAS 13-4</strain>
    </source>
</reference>